<sequence>MELQRKEYPAVLQSLSPAQAVDVLNGRMKHVNQLNTHIADWLQERRRVEEQYVQGLRKLANRHPPDESSELGIFSVPWQKIVSATGAVAASHEHLARKIESDVERPLREFSANDREVQAMGNMSGNLSAMAKELDNARKKSEKLKAKGAKARPSEVGEAAQEEQNAELQWDSQAPFVYEKLQAVDESRLNHLRDALTQFQTHEVDQVERSRMTAEETLNTLLTIETADEIQTWSLRLRSGDIPQPNRKMSNPPVPASPARNLAPPPMPSIPTPADDARSQKSGSKEPKEEKHSSNPLKRFGTVLGRRRQSAHPYGRAASPEHKNSSSNLGSAFGFGKGKNKDKDKAKDQDLPPPSSSSDRPRSPLRRLSSRRGSERAPSPERPPPSRDVDAPNANGFGNTASIEEEPVLLPAPVNGTTQDTIPELREPLAPPPAAEPKAEPEKDAEGFSVPPSALDAITEAEREAGFSQGGEANSTPQFKLDIRNAPIQEEGEDNDAAMASVVNTLRAQAAQPKRNSTLRGRRDVRNTIFVPNPASVPELQSIGESPQPAQPALPATGGGSAPSSATFPTSTSPTVFPPLIPPPQPTSPVSKLPQHRALLDEHAAPASDTQSIRSGRSLSSSASTTVKHPDLHEPGLNASLVETVSAWFEQGNVTKAMVIGQVALAFNPVDISAGPFGTEHIRLDNFPVLEKVAPNPAFIEQITDNPGNYSVDLAKITKTSVAFHYQLHIEDASLAALAPIVLHPLWKPEPTQLSAILHYSLNPAFDLRGADSITVRNLTLVVRLEPGAKALSCQSKPPGTFSRDKALMYWRLGDVVLARDAPAQSIRARFVTEGEARPGNTEARWEVSGKESLSLGSGLGVSVAETEASKVVEADPFADEEKGEVEIEAPGVSWRSVPSVKRIVSGTYLGV</sequence>
<dbReference type="PANTHER" id="PTHR23065:SF54">
    <property type="entry name" value="SUPPRESSOR OF YEAST PROFILIN DELETION"/>
    <property type="match status" value="1"/>
</dbReference>
<dbReference type="InterPro" id="IPR001060">
    <property type="entry name" value="FCH_dom"/>
</dbReference>
<evidence type="ECO:0000313" key="5">
    <source>
        <dbReference type="Proteomes" id="UP000193240"/>
    </source>
</evidence>
<dbReference type="InParanoid" id="A0A1Y2LK10"/>
<dbReference type="FunCoup" id="A0A1Y2LK10">
    <property type="interactions" value="138"/>
</dbReference>
<dbReference type="STRING" id="105696.A0A1Y2LK10"/>
<feature type="compositionally biased region" description="Low complexity" evidence="2">
    <location>
        <begin position="562"/>
        <end position="575"/>
    </location>
</feature>
<feature type="compositionally biased region" description="Basic and acidic residues" evidence="2">
    <location>
        <begin position="372"/>
        <end position="390"/>
    </location>
</feature>
<keyword evidence="5" id="KW-1185">Reference proteome</keyword>
<feature type="region of interest" description="Disordered" evidence="2">
    <location>
        <begin position="237"/>
        <end position="480"/>
    </location>
</feature>
<feature type="compositionally biased region" description="Basic and acidic residues" evidence="2">
    <location>
        <begin position="339"/>
        <end position="350"/>
    </location>
</feature>
<gene>
    <name evidence="4" type="ORF">B5807_11118</name>
</gene>
<feature type="compositionally biased region" description="Pro residues" evidence="2">
    <location>
        <begin position="576"/>
        <end position="587"/>
    </location>
</feature>
<dbReference type="CDD" id="cd09264">
    <property type="entry name" value="AP_Syp1_MHD"/>
    <property type="match status" value="1"/>
</dbReference>
<proteinExistence type="predicted"/>
<feature type="compositionally biased region" description="Low complexity" evidence="2">
    <location>
        <begin position="612"/>
        <end position="624"/>
    </location>
</feature>
<dbReference type="Proteomes" id="UP000193240">
    <property type="component" value="Unassembled WGS sequence"/>
</dbReference>
<dbReference type="InterPro" id="IPR049609">
    <property type="entry name" value="Syp1-like_MHD"/>
</dbReference>
<dbReference type="EMBL" id="KZ107858">
    <property type="protein sequence ID" value="OSS44221.1"/>
    <property type="molecule type" value="Genomic_DNA"/>
</dbReference>
<evidence type="ECO:0000256" key="1">
    <source>
        <dbReference type="ARBA" id="ARBA00022583"/>
    </source>
</evidence>
<dbReference type="Gene3D" id="1.20.1270.60">
    <property type="entry name" value="Arfaptin homology (AH) domain/BAR domain"/>
    <property type="match status" value="1"/>
</dbReference>
<feature type="compositionally biased region" description="Basic and acidic residues" evidence="2">
    <location>
        <begin position="437"/>
        <end position="446"/>
    </location>
</feature>
<reference evidence="4 5" key="1">
    <citation type="journal article" date="2017" name="Genome Announc.">
        <title>Genome sequence of the saprophytic ascomycete Epicoccum nigrum ICMP 19927 strain isolated from New Zealand.</title>
        <authorList>
            <person name="Fokin M."/>
            <person name="Fleetwood D."/>
            <person name="Weir B.S."/>
            <person name="Villas-Boas S.G."/>
        </authorList>
    </citation>
    <scope>NUCLEOTIDE SEQUENCE [LARGE SCALE GENOMIC DNA]</scope>
    <source>
        <strain evidence="4 5">ICMP 19927</strain>
    </source>
</reference>
<dbReference type="InterPro" id="IPR018808">
    <property type="entry name" value="Muniscin_C"/>
</dbReference>
<dbReference type="Pfam" id="PF00611">
    <property type="entry name" value="FCH"/>
    <property type="match status" value="1"/>
</dbReference>
<evidence type="ECO:0000259" key="3">
    <source>
        <dbReference type="PROSITE" id="PS51072"/>
    </source>
</evidence>
<feature type="domain" description="MHD" evidence="3">
    <location>
        <begin position="634"/>
        <end position="898"/>
    </location>
</feature>
<evidence type="ECO:0000313" key="4">
    <source>
        <dbReference type="EMBL" id="OSS44221.1"/>
    </source>
</evidence>
<dbReference type="SUPFAM" id="SSF103657">
    <property type="entry name" value="BAR/IMD domain-like"/>
    <property type="match status" value="1"/>
</dbReference>
<dbReference type="GO" id="GO:0005886">
    <property type="term" value="C:plasma membrane"/>
    <property type="evidence" value="ECO:0007669"/>
    <property type="project" value="TreeGrafter"/>
</dbReference>
<dbReference type="PROSITE" id="PS51072">
    <property type="entry name" value="MHD"/>
    <property type="match status" value="1"/>
</dbReference>
<dbReference type="InterPro" id="IPR027267">
    <property type="entry name" value="AH/BAR_dom_sf"/>
</dbReference>
<organism evidence="4 5">
    <name type="scientific">Epicoccum nigrum</name>
    <name type="common">Soil fungus</name>
    <name type="synonym">Epicoccum purpurascens</name>
    <dbReference type="NCBI Taxonomy" id="105696"/>
    <lineage>
        <taxon>Eukaryota</taxon>
        <taxon>Fungi</taxon>
        <taxon>Dikarya</taxon>
        <taxon>Ascomycota</taxon>
        <taxon>Pezizomycotina</taxon>
        <taxon>Dothideomycetes</taxon>
        <taxon>Pleosporomycetidae</taxon>
        <taxon>Pleosporales</taxon>
        <taxon>Pleosporineae</taxon>
        <taxon>Didymellaceae</taxon>
        <taxon>Epicoccum</taxon>
    </lineage>
</organism>
<feature type="region of interest" description="Disordered" evidence="2">
    <location>
        <begin position="144"/>
        <end position="167"/>
    </location>
</feature>
<dbReference type="GO" id="GO:0032185">
    <property type="term" value="P:septin cytoskeleton organization"/>
    <property type="evidence" value="ECO:0007669"/>
    <property type="project" value="TreeGrafter"/>
</dbReference>
<evidence type="ECO:0000256" key="2">
    <source>
        <dbReference type="SAM" id="MobiDB-lite"/>
    </source>
</evidence>
<protein>
    <recommendedName>
        <fullName evidence="3">MHD domain-containing protein</fullName>
    </recommendedName>
</protein>
<feature type="region of interest" description="Disordered" evidence="2">
    <location>
        <begin position="536"/>
        <end position="631"/>
    </location>
</feature>
<accession>A0A1Y2LK10</accession>
<name>A0A1Y2LK10_EPING</name>
<dbReference type="InterPro" id="IPR028565">
    <property type="entry name" value="MHD"/>
</dbReference>
<dbReference type="PANTHER" id="PTHR23065">
    <property type="entry name" value="PROLINE-SERINE-THREONINE PHOSPHATASE INTERACTING PROTEIN 1"/>
    <property type="match status" value="1"/>
</dbReference>
<dbReference type="GO" id="GO:0006897">
    <property type="term" value="P:endocytosis"/>
    <property type="evidence" value="ECO:0007669"/>
    <property type="project" value="UniProtKB-KW"/>
</dbReference>
<dbReference type="GO" id="GO:0030139">
    <property type="term" value="C:endocytic vesicle"/>
    <property type="evidence" value="ECO:0007669"/>
    <property type="project" value="TreeGrafter"/>
</dbReference>
<dbReference type="GO" id="GO:0032153">
    <property type="term" value="C:cell division site"/>
    <property type="evidence" value="ECO:0007669"/>
    <property type="project" value="TreeGrafter"/>
</dbReference>
<dbReference type="OMA" id="FQTHEVD"/>
<dbReference type="CDD" id="cd07650">
    <property type="entry name" value="F-BAR_Syp1p_like"/>
    <property type="match status" value="1"/>
</dbReference>
<dbReference type="Pfam" id="PF10291">
    <property type="entry name" value="muHD"/>
    <property type="match status" value="1"/>
</dbReference>
<dbReference type="AlphaFoldDB" id="A0A1Y2LK10"/>
<dbReference type="FunFam" id="1.20.1270.60:FF:000102">
    <property type="entry name" value="WGS project CABT00000000 data, contig 2.23"/>
    <property type="match status" value="1"/>
</dbReference>
<feature type="compositionally biased region" description="Basic and acidic residues" evidence="2">
    <location>
        <begin position="275"/>
        <end position="293"/>
    </location>
</feature>
<dbReference type="SMART" id="SM00055">
    <property type="entry name" value="FCH"/>
    <property type="match status" value="1"/>
</dbReference>
<keyword evidence="1" id="KW-0254">Endocytosis</keyword>